<gene>
    <name evidence="2" type="ORF">HN018_03585</name>
</gene>
<sequence length="266" mass="29634">MIAAAASEALHVLDGLLSHRSGLQIREHCTDTGGATDHSLALCLFLGSRFAPRLRDIKDRRIYLLPGMTVDPMIEPLVGGVLDIRHMEANWDELGRLAVSIRAGTTSASPMLRRLAAYPRQNGLAVALRDVGRLERTVFTLVWILSRDMRRCAQVGQNKGEARNALARAVFFNRLGELRDRQFESQAFRASGLNLLIAAIIMWNTRYPNEAFTRLGATVPQELKRHIAPLGWEHISLTGDYIWPGEAEPERSGLKPLRRPQSLLAA</sequence>
<dbReference type="Proteomes" id="UP000500767">
    <property type="component" value="Chromosome"/>
</dbReference>
<dbReference type="EMBL" id="CP053708">
    <property type="protein sequence ID" value="QKE89241.1"/>
    <property type="molecule type" value="Genomic_DNA"/>
</dbReference>
<evidence type="ECO:0000313" key="3">
    <source>
        <dbReference type="Proteomes" id="UP000500767"/>
    </source>
</evidence>
<organism evidence="2 3">
    <name type="scientific">Lichenicola cladoniae</name>
    <dbReference type="NCBI Taxonomy" id="1484109"/>
    <lineage>
        <taxon>Bacteria</taxon>
        <taxon>Pseudomonadati</taxon>
        <taxon>Pseudomonadota</taxon>
        <taxon>Alphaproteobacteria</taxon>
        <taxon>Acetobacterales</taxon>
        <taxon>Acetobacteraceae</taxon>
        <taxon>Lichenicola</taxon>
    </lineage>
</organism>
<reference evidence="2 3" key="1">
    <citation type="journal article" date="2014" name="World J. Microbiol. Biotechnol.">
        <title>Biodiversity and physiological characteristics of Antarctic and Arctic lichens-associated bacteria.</title>
        <authorList>
            <person name="Lee Y.M."/>
            <person name="Kim E.H."/>
            <person name="Lee H.K."/>
            <person name="Hong S.G."/>
        </authorList>
    </citation>
    <scope>NUCLEOTIDE SEQUENCE [LARGE SCALE GENOMIC DNA]</scope>
    <source>
        <strain evidence="2 3">PAMC 26569</strain>
    </source>
</reference>
<dbReference type="AlphaFoldDB" id="A0A6M8HLL9"/>
<feature type="domain" description="Tn3 transposase DDE" evidence="1">
    <location>
        <begin position="2"/>
        <end position="241"/>
    </location>
</feature>
<evidence type="ECO:0000313" key="2">
    <source>
        <dbReference type="EMBL" id="QKE89241.1"/>
    </source>
</evidence>
<name>A0A6M8HLL9_9PROT</name>
<dbReference type="GO" id="GO:0004803">
    <property type="term" value="F:transposase activity"/>
    <property type="evidence" value="ECO:0007669"/>
    <property type="project" value="InterPro"/>
</dbReference>
<dbReference type="InterPro" id="IPR002513">
    <property type="entry name" value="Tn3_Tnp_DDE_dom"/>
</dbReference>
<evidence type="ECO:0000259" key="1">
    <source>
        <dbReference type="Pfam" id="PF01526"/>
    </source>
</evidence>
<protein>
    <submittedName>
        <fullName evidence="2">Tn3 family transposase</fullName>
    </submittedName>
</protein>
<dbReference type="GO" id="GO:0006313">
    <property type="term" value="P:DNA transposition"/>
    <property type="evidence" value="ECO:0007669"/>
    <property type="project" value="InterPro"/>
</dbReference>
<dbReference type="KEGG" id="lck:HN018_03585"/>
<dbReference type="Pfam" id="PF01526">
    <property type="entry name" value="DDE_Tnp_Tn3"/>
    <property type="match status" value="1"/>
</dbReference>
<keyword evidence="3" id="KW-1185">Reference proteome</keyword>
<accession>A0A6M8HLL9</accession>
<proteinExistence type="predicted"/>